<dbReference type="EMBL" id="POQS01000001">
    <property type="protein sequence ID" value="PND35540.1"/>
    <property type="molecule type" value="Genomic_DNA"/>
</dbReference>
<feature type="domain" description="Major facilitator superfamily (MFS) profile" evidence="6">
    <location>
        <begin position="13"/>
        <end position="411"/>
    </location>
</feature>
<dbReference type="PANTHER" id="PTHR11662">
    <property type="entry name" value="SOLUTE CARRIER FAMILY 17"/>
    <property type="match status" value="1"/>
</dbReference>
<reference evidence="7 8" key="1">
    <citation type="submission" date="2018-01" db="EMBL/GenBank/DDBJ databases">
        <title>The draft genome of an aniline degradation strain ANB-1.</title>
        <authorList>
            <person name="Zhang L."/>
            <person name="Jiang J."/>
        </authorList>
    </citation>
    <scope>NUCLEOTIDE SEQUENCE [LARGE SCALE GENOMIC DNA]</scope>
    <source>
        <strain evidence="7 8">ANB-1</strain>
    </source>
</reference>
<name>A0A2N8KQ37_9BURK</name>
<dbReference type="PROSITE" id="PS50850">
    <property type="entry name" value="MFS"/>
    <property type="match status" value="1"/>
</dbReference>
<evidence type="ECO:0000256" key="1">
    <source>
        <dbReference type="ARBA" id="ARBA00004141"/>
    </source>
</evidence>
<sequence>MHNASDRRSAAIVIALLFVFMLINFADKAALGLVAVPLMKELDLSADQFGVVAGTFFSLFAISGVIVGFLANRIAAKPLLGALALIWTVAQLPLALATASMPLLIACRVLLGAGEGPAYPLALHACYKWVPNGKRNIPTAIIMQGGQAGMLLAGPVVTLLTIHYGWRSAFLVLGVAGLAWMVLWQLFSKEGPLDRAAPAAADSPGQAVPYRRLLLDPTYIGSVAVYWTAYWVVAIIFTWIPSYLQNALGYPASQSGWMFSLFIAINIPVSLLGAYASEAMLRRGCSSRLARGVLTAMLTLLGAALILLAVQAEMPRDVRTVLLALGCSLPQISFVLCPAIVGEISPVRQRGAALAICNSIATTAGLIAPIVMGRMIGAGLGTAGYQDGLMCSAAVLAAGAMVCLLTVNSEGSLRRVGAIKAA</sequence>
<feature type="transmembrane region" description="Helical" evidence="5">
    <location>
        <begin position="219"/>
        <end position="244"/>
    </location>
</feature>
<dbReference type="InterPro" id="IPR020846">
    <property type="entry name" value="MFS_dom"/>
</dbReference>
<organism evidence="7 8">
    <name type="scientific">Achromobacter pulmonis</name>
    <dbReference type="NCBI Taxonomy" id="1389932"/>
    <lineage>
        <taxon>Bacteria</taxon>
        <taxon>Pseudomonadati</taxon>
        <taxon>Pseudomonadota</taxon>
        <taxon>Betaproteobacteria</taxon>
        <taxon>Burkholderiales</taxon>
        <taxon>Alcaligenaceae</taxon>
        <taxon>Achromobacter</taxon>
    </lineage>
</organism>
<dbReference type="GO" id="GO:0022857">
    <property type="term" value="F:transmembrane transporter activity"/>
    <property type="evidence" value="ECO:0007669"/>
    <property type="project" value="InterPro"/>
</dbReference>
<feature type="transmembrane region" description="Helical" evidence="5">
    <location>
        <begin position="353"/>
        <end position="376"/>
    </location>
</feature>
<feature type="transmembrane region" description="Helical" evidence="5">
    <location>
        <begin position="169"/>
        <end position="187"/>
    </location>
</feature>
<accession>A0A2N8KQ37</accession>
<comment type="caution">
    <text evidence="7">The sequence shown here is derived from an EMBL/GenBank/DDBJ whole genome shotgun (WGS) entry which is preliminary data.</text>
</comment>
<feature type="transmembrane region" description="Helical" evidence="5">
    <location>
        <begin position="48"/>
        <end position="71"/>
    </location>
</feature>
<evidence type="ECO:0000256" key="3">
    <source>
        <dbReference type="ARBA" id="ARBA00022989"/>
    </source>
</evidence>
<keyword evidence="2 5" id="KW-0812">Transmembrane</keyword>
<feature type="transmembrane region" description="Helical" evidence="5">
    <location>
        <begin position="388"/>
        <end position="407"/>
    </location>
</feature>
<dbReference type="PANTHER" id="PTHR11662:SF450">
    <property type="entry name" value="BLR1003 PROTEIN"/>
    <property type="match status" value="1"/>
</dbReference>
<evidence type="ECO:0000256" key="5">
    <source>
        <dbReference type="SAM" id="Phobius"/>
    </source>
</evidence>
<keyword evidence="3 5" id="KW-1133">Transmembrane helix</keyword>
<keyword evidence="8" id="KW-1185">Reference proteome</keyword>
<feature type="transmembrane region" description="Helical" evidence="5">
    <location>
        <begin position="289"/>
        <end position="310"/>
    </location>
</feature>
<dbReference type="InterPro" id="IPR050382">
    <property type="entry name" value="MFS_Na/Anion_cotransporter"/>
</dbReference>
<dbReference type="InterPro" id="IPR011701">
    <property type="entry name" value="MFS"/>
</dbReference>
<dbReference type="Gene3D" id="1.20.1250.20">
    <property type="entry name" value="MFS general substrate transporter like domains"/>
    <property type="match status" value="2"/>
</dbReference>
<evidence type="ECO:0000259" key="6">
    <source>
        <dbReference type="PROSITE" id="PS50850"/>
    </source>
</evidence>
<feature type="transmembrane region" description="Helical" evidence="5">
    <location>
        <begin position="83"/>
        <end position="111"/>
    </location>
</feature>
<dbReference type="Proteomes" id="UP000235994">
    <property type="component" value="Unassembled WGS sequence"/>
</dbReference>
<dbReference type="GO" id="GO:0016020">
    <property type="term" value="C:membrane"/>
    <property type="evidence" value="ECO:0007669"/>
    <property type="project" value="UniProtKB-SubCell"/>
</dbReference>
<evidence type="ECO:0000313" key="8">
    <source>
        <dbReference type="Proteomes" id="UP000235994"/>
    </source>
</evidence>
<proteinExistence type="predicted"/>
<evidence type="ECO:0000256" key="2">
    <source>
        <dbReference type="ARBA" id="ARBA00022692"/>
    </source>
</evidence>
<dbReference type="Pfam" id="PF07690">
    <property type="entry name" value="MFS_1"/>
    <property type="match status" value="1"/>
</dbReference>
<dbReference type="AlphaFoldDB" id="A0A2N8KQ37"/>
<protein>
    <submittedName>
        <fullName evidence="7">MFS transporter</fullName>
    </submittedName>
</protein>
<feature type="transmembrane region" description="Helical" evidence="5">
    <location>
        <begin position="256"/>
        <end position="277"/>
    </location>
</feature>
<comment type="subcellular location">
    <subcellularLocation>
        <location evidence="1">Membrane</location>
        <topology evidence="1">Multi-pass membrane protein</topology>
    </subcellularLocation>
</comment>
<gene>
    <name evidence="7" type="ORF">C1I89_04025</name>
</gene>
<feature type="transmembrane region" description="Helical" evidence="5">
    <location>
        <begin position="322"/>
        <end position="341"/>
    </location>
</feature>
<dbReference type="InterPro" id="IPR036259">
    <property type="entry name" value="MFS_trans_sf"/>
</dbReference>
<evidence type="ECO:0000256" key="4">
    <source>
        <dbReference type="ARBA" id="ARBA00023136"/>
    </source>
</evidence>
<keyword evidence="4 5" id="KW-0472">Membrane</keyword>
<evidence type="ECO:0000313" key="7">
    <source>
        <dbReference type="EMBL" id="PND35540.1"/>
    </source>
</evidence>
<dbReference type="RefSeq" id="WP_102771471.1">
    <property type="nucleotide sequence ID" value="NZ_POQS01000001.1"/>
</dbReference>
<dbReference type="SUPFAM" id="SSF103473">
    <property type="entry name" value="MFS general substrate transporter"/>
    <property type="match status" value="1"/>
</dbReference>